<keyword evidence="4" id="KW-1185">Reference proteome</keyword>
<comment type="caution">
    <text evidence="3">The sequence shown here is derived from an EMBL/GenBank/DDBJ whole genome shotgun (WGS) entry which is preliminary data.</text>
</comment>
<evidence type="ECO:0000313" key="3">
    <source>
        <dbReference type="EMBL" id="CAG9327324.1"/>
    </source>
</evidence>
<feature type="compositionally biased region" description="Polar residues" evidence="2">
    <location>
        <begin position="516"/>
        <end position="530"/>
    </location>
</feature>
<evidence type="ECO:0000313" key="4">
    <source>
        <dbReference type="Proteomes" id="UP001162131"/>
    </source>
</evidence>
<feature type="coiled-coil region" evidence="1">
    <location>
        <begin position="314"/>
        <end position="348"/>
    </location>
</feature>
<dbReference type="EMBL" id="CAJZBQ010000043">
    <property type="protein sequence ID" value="CAG9327324.1"/>
    <property type="molecule type" value="Genomic_DNA"/>
</dbReference>
<name>A0AAU9JNM4_9CILI</name>
<feature type="region of interest" description="Disordered" evidence="2">
    <location>
        <begin position="511"/>
        <end position="530"/>
    </location>
</feature>
<dbReference type="AlphaFoldDB" id="A0AAU9JNM4"/>
<evidence type="ECO:0000256" key="1">
    <source>
        <dbReference type="SAM" id="Coils"/>
    </source>
</evidence>
<organism evidence="3 4">
    <name type="scientific">Blepharisma stoltei</name>
    <dbReference type="NCBI Taxonomy" id="1481888"/>
    <lineage>
        <taxon>Eukaryota</taxon>
        <taxon>Sar</taxon>
        <taxon>Alveolata</taxon>
        <taxon>Ciliophora</taxon>
        <taxon>Postciliodesmatophora</taxon>
        <taxon>Heterotrichea</taxon>
        <taxon>Heterotrichida</taxon>
        <taxon>Blepharismidae</taxon>
        <taxon>Blepharisma</taxon>
    </lineage>
</organism>
<dbReference type="Proteomes" id="UP001162131">
    <property type="component" value="Unassembled WGS sequence"/>
</dbReference>
<evidence type="ECO:0000256" key="2">
    <source>
        <dbReference type="SAM" id="MobiDB-lite"/>
    </source>
</evidence>
<feature type="region of interest" description="Disordered" evidence="2">
    <location>
        <begin position="812"/>
        <end position="832"/>
    </location>
</feature>
<reference evidence="3" key="1">
    <citation type="submission" date="2021-09" db="EMBL/GenBank/DDBJ databases">
        <authorList>
            <consortium name="AG Swart"/>
            <person name="Singh M."/>
            <person name="Singh A."/>
            <person name="Seah K."/>
            <person name="Emmerich C."/>
        </authorList>
    </citation>
    <scope>NUCLEOTIDE SEQUENCE</scope>
    <source>
        <strain evidence="3">ATCC30299</strain>
    </source>
</reference>
<proteinExistence type="predicted"/>
<gene>
    <name evidence="3" type="ORF">BSTOLATCC_MIC43363</name>
</gene>
<feature type="compositionally biased region" description="Polar residues" evidence="2">
    <location>
        <begin position="818"/>
        <end position="829"/>
    </location>
</feature>
<sequence>METIKKEITDLCSSLIENHSCFEPAITESEDTRKFLINRMLKLKSIQSIILEAVAKLHPIITEFLVKQKFGEYLTRSTLSTSQTDFTNHALPSASNGYKTIVNKSEQKLMTKNYEKLQDKVSIITEIFKEYAKQEIEKNQSILPEGMKKEIAEEKVLSSDKLVEKLTEMNNYDLPFYLDIRDISHDAWERHVEVEKEFVDAIENAKNQLIEVETKYMYKFAWVKEKAGIKIHKLEEKEKEIVSKNREEYDRIMMCYQDKLSGEIENYLREEAILTAANNDEKVTDLPSAQKKIQNLIAARTILEKKIMQSDKTIKGFETRIQVANQNLKELTASQAATKNNLNALKETFTTIIDLAPIKEIEKEKLADLVEKENYENLEENMKGISKAERKAQEYLIGKLTELKESVGNISSKIENKEISAEIGKILEDVKIDEVYLESEKIRQEKLAKPEKTETKKILKPRRSTVIKGQSAQTPKLDESPIPYKKQNTLMVRREDINLKSNSLIRQKEKEASQKLIDNSPSPENITNQEFTPEDILDPKKEQESIFRHTESLPLTINSPAIKTEKEIIKIEKKKEILERKIIPKEDIRPQSQNLEKIEEKTIHENSPIIVKVEEVPDIKVETIDETIKDIKPEEENVKEIKNETEIVPKIVMPQDELPSPASLDKFDNVVKSSDELPSPLKIEITTKKESKDSNYSKNSTYTSSIYDNRTETPDSIKFFKEKLFKILSHYSSEKLSELNINSQELKLSHLLEIELSQGLSLQEKIFSALRDFFSEKSEISVQTDGETKLDNLNASYGNMIKGLIMMEKRNKERKDTQNSLTRGSRANQSVVSSGVLGKLSTSATEKIENPASINKPSTLIDWVKKINNRVEEAYQRFNAEFAIEAQKKGYKKVGLEESNRVWADIINRRVQEGENDEISQHLRGLLGTEKYETQKRAIISLLQQKYQKGISVVILGIPQEVAFPEIIAEKRTKKKIPQRLIQKWEQIMIKIKSESARRLGSGYSLEENLPEIWCLMIKHIKYVKYRILRLQGLHNTSVTSSDRSSEKNSFLRGKFVTQSFSPKPPNTMEIFPKNLAILTPSTRQTPKRQMNRSYRHSSDTIIEKFDLNVARKNKFPYL</sequence>
<accession>A0AAU9JNM4</accession>
<keyword evidence="1" id="KW-0175">Coiled coil</keyword>
<protein>
    <submittedName>
        <fullName evidence="3">Uncharacterized protein</fullName>
    </submittedName>
</protein>